<keyword evidence="1" id="KW-1133">Transmembrane helix</keyword>
<keyword evidence="1" id="KW-0472">Membrane</keyword>
<feature type="transmembrane region" description="Helical" evidence="1">
    <location>
        <begin position="186"/>
        <end position="209"/>
    </location>
</feature>
<evidence type="ECO:0000256" key="1">
    <source>
        <dbReference type="SAM" id="Phobius"/>
    </source>
</evidence>
<dbReference type="Proteomes" id="UP001501170">
    <property type="component" value="Unassembled WGS sequence"/>
</dbReference>
<dbReference type="EMBL" id="BAAARB010000019">
    <property type="protein sequence ID" value="GAA2388281.1"/>
    <property type="molecule type" value="Genomic_DNA"/>
</dbReference>
<evidence type="ECO:0000313" key="2">
    <source>
        <dbReference type="EMBL" id="GAA2388281.1"/>
    </source>
</evidence>
<accession>A0ABN3HUD7</accession>
<feature type="transmembrane region" description="Helical" evidence="1">
    <location>
        <begin position="105"/>
        <end position="127"/>
    </location>
</feature>
<reference evidence="2 3" key="1">
    <citation type="journal article" date="2019" name="Int. J. Syst. Evol. Microbiol.">
        <title>The Global Catalogue of Microorganisms (GCM) 10K type strain sequencing project: providing services to taxonomists for standard genome sequencing and annotation.</title>
        <authorList>
            <consortium name="The Broad Institute Genomics Platform"/>
            <consortium name="The Broad Institute Genome Sequencing Center for Infectious Disease"/>
            <person name="Wu L."/>
            <person name="Ma J."/>
        </authorList>
    </citation>
    <scope>NUCLEOTIDE SEQUENCE [LARGE SCALE GENOMIC DNA]</scope>
    <source>
        <strain evidence="2 3">JCM 16227</strain>
    </source>
</reference>
<name>A0ABN3HUD7_9ACTN</name>
<evidence type="ECO:0008006" key="4">
    <source>
        <dbReference type="Google" id="ProtNLM"/>
    </source>
</evidence>
<evidence type="ECO:0000313" key="3">
    <source>
        <dbReference type="Proteomes" id="UP001501170"/>
    </source>
</evidence>
<organism evidence="2 3">
    <name type="scientific">Gordonia cholesterolivorans</name>
    <dbReference type="NCBI Taxonomy" id="559625"/>
    <lineage>
        <taxon>Bacteria</taxon>
        <taxon>Bacillati</taxon>
        <taxon>Actinomycetota</taxon>
        <taxon>Actinomycetes</taxon>
        <taxon>Mycobacteriales</taxon>
        <taxon>Gordoniaceae</taxon>
        <taxon>Gordonia</taxon>
    </lineage>
</organism>
<sequence>MLLVGVVGCALLAIWSSDLPDRVASHFGADGADGFSSITELIVLTAATAVVGAVIAGVGAFVVKEPVTSRIVTGIGTGTATFVIAVTIWITGRQRGLDDASSATAPVWLTAVCGVGALVLAVAVAYATPVRPVGYGRTAPVGEVPVAHDGQRSWTGTASVGAGGLVTVGAAVAVLCGLGVVMANWYLLGVAVLVAAVGLALTGSIQVSVSEDGFRAASRIGWPVIAMPLSEIRRAEVVEVNALRDFGGWGYRVSGRRNLRGAKGFVLRSGQALLVVGDDRREVVVVDGAADAAGVLNALVSR</sequence>
<comment type="caution">
    <text evidence="2">The sequence shown here is derived from an EMBL/GenBank/DDBJ whole genome shotgun (WGS) entry which is preliminary data.</text>
</comment>
<feature type="transmembrane region" description="Helical" evidence="1">
    <location>
        <begin position="70"/>
        <end position="90"/>
    </location>
</feature>
<proteinExistence type="predicted"/>
<feature type="transmembrane region" description="Helical" evidence="1">
    <location>
        <begin position="40"/>
        <end position="63"/>
    </location>
</feature>
<protein>
    <recommendedName>
        <fullName evidence="4">DUF1648 domain-containing protein</fullName>
    </recommendedName>
</protein>
<feature type="transmembrane region" description="Helical" evidence="1">
    <location>
        <begin position="160"/>
        <end position="180"/>
    </location>
</feature>
<gene>
    <name evidence="2" type="ORF">GCM10009855_30520</name>
</gene>
<keyword evidence="1" id="KW-0812">Transmembrane</keyword>
<keyword evidence="3" id="KW-1185">Reference proteome</keyword>